<dbReference type="Gene3D" id="1.10.274.10">
    <property type="entry name" value="PtsI, HPr-binding domain"/>
    <property type="match status" value="1"/>
</dbReference>
<evidence type="ECO:0000256" key="13">
    <source>
        <dbReference type="ARBA" id="ARBA00022723"/>
    </source>
</evidence>
<dbReference type="GO" id="GO:0046872">
    <property type="term" value="F:metal ion binding"/>
    <property type="evidence" value="ECO:0007669"/>
    <property type="project" value="UniProtKB-KW"/>
</dbReference>
<evidence type="ECO:0000256" key="15">
    <source>
        <dbReference type="ARBA" id="ARBA00022842"/>
    </source>
</evidence>
<reference evidence="25 26" key="1">
    <citation type="submission" date="2016-12" db="EMBL/GenBank/DDBJ databases">
        <authorList>
            <person name="Song W.-J."/>
            <person name="Kurnit D.M."/>
        </authorList>
    </citation>
    <scope>NUCLEOTIDE SEQUENCE [LARGE SCALE GENOMIC DNA]</scope>
    <source>
        <strain evidence="25 26">IMCC3135</strain>
    </source>
</reference>
<evidence type="ECO:0000256" key="11">
    <source>
        <dbReference type="ARBA" id="ARBA00022679"/>
    </source>
</evidence>
<feature type="binding site" evidence="20">
    <location>
        <position position="463"/>
    </location>
    <ligand>
        <name>Mg(2+)</name>
        <dbReference type="ChEBI" id="CHEBI:18420"/>
    </ligand>
</feature>
<name>A0A2Z2NX51_9GAMM</name>
<dbReference type="Gene3D" id="3.20.20.60">
    <property type="entry name" value="Phosphoenolpyruvate-binding domains"/>
    <property type="match status" value="1"/>
</dbReference>
<comment type="catalytic activity">
    <reaction evidence="1 17">
        <text>L-histidyl-[protein] + phosphoenolpyruvate = N(pros)-phospho-L-histidyl-[protein] + pyruvate</text>
        <dbReference type="Rhea" id="RHEA:23880"/>
        <dbReference type="Rhea" id="RHEA-COMP:9745"/>
        <dbReference type="Rhea" id="RHEA-COMP:9746"/>
        <dbReference type="ChEBI" id="CHEBI:15361"/>
        <dbReference type="ChEBI" id="CHEBI:29979"/>
        <dbReference type="ChEBI" id="CHEBI:58702"/>
        <dbReference type="ChEBI" id="CHEBI:64837"/>
        <dbReference type="EC" id="2.7.3.9"/>
    </reaction>
</comment>
<dbReference type="InterPro" id="IPR024692">
    <property type="entry name" value="PTS_EI"/>
</dbReference>
<keyword evidence="10 17" id="KW-0762">Sugar transport</keyword>
<evidence type="ECO:0000256" key="1">
    <source>
        <dbReference type="ARBA" id="ARBA00000683"/>
    </source>
</evidence>
<feature type="active site" description="Tele-phosphohistidine intermediate" evidence="18">
    <location>
        <position position="193"/>
    </location>
</feature>
<protein>
    <recommendedName>
        <fullName evidence="7 17">Phosphoenolpyruvate-protein phosphotransferase</fullName>
        <ecNumber evidence="6 17">2.7.3.9</ecNumber>
    </recommendedName>
    <alternativeName>
        <fullName evidence="16 17">Phosphotransferase system, enzyme I</fullName>
    </alternativeName>
</protein>
<evidence type="ECO:0000313" key="25">
    <source>
        <dbReference type="EMBL" id="ASJ75929.1"/>
    </source>
</evidence>
<dbReference type="GO" id="GO:0009401">
    <property type="term" value="P:phosphoenolpyruvate-dependent sugar phosphotransferase system"/>
    <property type="evidence" value="ECO:0007669"/>
    <property type="project" value="UniProtKB-KW"/>
</dbReference>
<evidence type="ECO:0000256" key="6">
    <source>
        <dbReference type="ARBA" id="ARBA00012232"/>
    </source>
</evidence>
<dbReference type="SUPFAM" id="SSF51621">
    <property type="entry name" value="Phosphoenolpyruvate/pyruvate domain"/>
    <property type="match status" value="1"/>
</dbReference>
<keyword evidence="14 17" id="KW-0418">Kinase</keyword>
<keyword evidence="8 17" id="KW-0813">Transport</keyword>
<dbReference type="InterPro" id="IPR036618">
    <property type="entry name" value="PtsI_HPr-bd_sf"/>
</dbReference>
<dbReference type="InterPro" id="IPR050499">
    <property type="entry name" value="PEP-utilizing_PTS_enzyme"/>
</dbReference>
<dbReference type="GO" id="GO:0008965">
    <property type="term" value="F:phosphoenolpyruvate-protein phosphotransferase activity"/>
    <property type="evidence" value="ECO:0007669"/>
    <property type="project" value="UniProtKB-EC"/>
</dbReference>
<dbReference type="KEGG" id="gai:IMCC3135_29395"/>
<feature type="domain" description="Phosphotransferase system enzyme I N-terminal" evidence="24">
    <location>
        <begin position="6"/>
        <end position="129"/>
    </location>
</feature>
<dbReference type="GO" id="GO:0005737">
    <property type="term" value="C:cytoplasm"/>
    <property type="evidence" value="ECO:0007669"/>
    <property type="project" value="UniProtKB-SubCell"/>
</dbReference>
<comment type="function">
    <text evidence="3 17">General (non sugar-specific) component of the phosphoenolpyruvate-dependent sugar phosphotransferase system (sugar PTS). This major carbohydrate active-transport system catalyzes the phosphorylation of incoming sugar substrates concomitantly with their translocation across the cell membrane. Enzyme I transfers the phosphoryl group from phosphoenolpyruvate (PEP) to the phosphoryl carrier protein (HPr).</text>
</comment>
<comment type="similarity">
    <text evidence="5 17">Belongs to the PEP-utilizing enzyme family.</text>
</comment>
<dbReference type="PRINTS" id="PR01736">
    <property type="entry name" value="PHPHTRNFRASE"/>
</dbReference>
<sequence length="583" mass="64593">MSLMFNGIGVSRGTAIGQAYLLRRNQIDVASRTLQKDTIPAEVRRFKRAVKMARAQLLTARDNIPKDAPSDVSSFLETHILMLDDAVLSQRPVEIIKTEMINAEAALQQQREELIKVFGSMDDSYLATRIDDVNHVIDSVLRALDGGTEHVLGSEQWKGQIIVADDLTPADTVTMQHHGVAGFVTETGGQLSHTAILARSLGIPAIVGVPNIRRYIKTGEVITLDGRLGMVLAEPTEEMLTDFRRQQKDNRLRLRELAKLLDTEAITTDGVKIRLSANIEIEEDLKALKRVNADGVGLYRTEFLYMNRETVPSEQDHFKVYTKVVRALKGAPLTIRTADLGADKQATGQLASRTRPQAHNPAMGLRGIRLCLSDTSLFIPQLRAILRASARGPIKMLLPMLTTVAEIKQCLKLVEQVKQSLREENIEFDEKMPIGGMIEVPAAAIEAERFAKHLDFLSIGTNDLIQYTLAIDRIDDQVDYLYDPLHPAVLTLIKMTIDAGLKSGIPVAMCGEMAGDARFVRLLLGLGLTEFSMPPNLILETKRNLITCRRATLKKQVSTMLAAHTCEERQVLLDKINASAPEN</sequence>
<dbReference type="InterPro" id="IPR036637">
    <property type="entry name" value="Phosphohistidine_dom_sf"/>
</dbReference>
<feature type="binding site" evidence="19">
    <location>
        <position position="336"/>
    </location>
    <ligand>
        <name>phosphoenolpyruvate</name>
        <dbReference type="ChEBI" id="CHEBI:58702"/>
    </ligand>
</feature>
<evidence type="ECO:0000256" key="5">
    <source>
        <dbReference type="ARBA" id="ARBA00007837"/>
    </source>
</evidence>
<dbReference type="NCBIfam" id="TIGR01417">
    <property type="entry name" value="PTS_I_fam"/>
    <property type="match status" value="1"/>
</dbReference>
<feature type="domain" description="PEP-utilising enzyme mobile" evidence="22">
    <location>
        <begin position="158"/>
        <end position="229"/>
    </location>
</feature>
<dbReference type="RefSeq" id="WP_088920766.1">
    <property type="nucleotide sequence ID" value="NZ_CP018632.1"/>
</dbReference>
<feature type="binding site" evidence="19">
    <location>
        <position position="300"/>
    </location>
    <ligand>
        <name>phosphoenolpyruvate</name>
        <dbReference type="ChEBI" id="CHEBI:58702"/>
    </ligand>
</feature>
<dbReference type="AlphaFoldDB" id="A0A2Z2NX51"/>
<keyword evidence="25" id="KW-0670">Pyruvate</keyword>
<dbReference type="InterPro" id="IPR000121">
    <property type="entry name" value="PEP_util_C"/>
</dbReference>
<evidence type="ECO:0000256" key="19">
    <source>
        <dbReference type="PIRSR" id="PIRSR000732-2"/>
    </source>
</evidence>
<accession>A0A2Z2NX51</accession>
<evidence type="ECO:0000256" key="21">
    <source>
        <dbReference type="SAM" id="Coils"/>
    </source>
</evidence>
<evidence type="ECO:0000256" key="14">
    <source>
        <dbReference type="ARBA" id="ARBA00022777"/>
    </source>
</evidence>
<evidence type="ECO:0000256" key="20">
    <source>
        <dbReference type="PIRSR" id="PIRSR000732-3"/>
    </source>
</evidence>
<evidence type="ECO:0000259" key="24">
    <source>
        <dbReference type="Pfam" id="PF05524"/>
    </source>
</evidence>
<dbReference type="InterPro" id="IPR015813">
    <property type="entry name" value="Pyrv/PenolPyrv_kinase-like_dom"/>
</dbReference>
<evidence type="ECO:0000259" key="23">
    <source>
        <dbReference type="Pfam" id="PF02896"/>
    </source>
</evidence>
<dbReference type="InterPro" id="IPR023151">
    <property type="entry name" value="PEP_util_CS"/>
</dbReference>
<evidence type="ECO:0000256" key="7">
    <source>
        <dbReference type="ARBA" id="ARBA00016544"/>
    </source>
</evidence>
<feature type="binding site" evidence="19">
    <location>
        <position position="473"/>
    </location>
    <ligand>
        <name>phosphoenolpyruvate</name>
        <dbReference type="ChEBI" id="CHEBI:58702"/>
    </ligand>
</feature>
<dbReference type="PANTHER" id="PTHR46244:SF3">
    <property type="entry name" value="PHOSPHOENOLPYRUVATE-PROTEIN PHOSPHOTRANSFERASE"/>
    <property type="match status" value="1"/>
</dbReference>
<evidence type="ECO:0000256" key="2">
    <source>
        <dbReference type="ARBA" id="ARBA00001946"/>
    </source>
</evidence>
<evidence type="ECO:0000256" key="9">
    <source>
        <dbReference type="ARBA" id="ARBA00022490"/>
    </source>
</evidence>
<dbReference type="PIRSF" id="PIRSF000732">
    <property type="entry name" value="PTS_enzyme_I"/>
    <property type="match status" value="1"/>
</dbReference>
<feature type="active site" description="Proton donor" evidence="18">
    <location>
        <position position="510"/>
    </location>
</feature>
<dbReference type="GO" id="GO:0016301">
    <property type="term" value="F:kinase activity"/>
    <property type="evidence" value="ECO:0007669"/>
    <property type="project" value="UniProtKB-KW"/>
</dbReference>
<keyword evidence="26" id="KW-1185">Reference proteome</keyword>
<keyword evidence="15 17" id="KW-0460">Magnesium</keyword>
<dbReference type="InterPro" id="IPR008279">
    <property type="entry name" value="PEP-util_enz_mobile_dom"/>
</dbReference>
<keyword evidence="12 17" id="KW-0598">Phosphotransferase system</keyword>
<feature type="binding site" evidence="19">
    <location>
        <begin position="462"/>
        <end position="463"/>
    </location>
    <ligand>
        <name>phosphoenolpyruvate</name>
        <dbReference type="ChEBI" id="CHEBI:58702"/>
    </ligand>
</feature>
<evidence type="ECO:0000256" key="10">
    <source>
        <dbReference type="ARBA" id="ARBA00022597"/>
    </source>
</evidence>
<dbReference type="OrthoDB" id="9765468at2"/>
<dbReference type="InterPro" id="IPR040442">
    <property type="entry name" value="Pyrv_kinase-like_dom_sf"/>
</dbReference>
<dbReference type="EMBL" id="CP018632">
    <property type="protein sequence ID" value="ASJ75929.1"/>
    <property type="molecule type" value="Genomic_DNA"/>
</dbReference>
<keyword evidence="21" id="KW-0175">Coiled coil</keyword>
<dbReference type="InterPro" id="IPR008731">
    <property type="entry name" value="PTS_EIN"/>
</dbReference>
<evidence type="ECO:0000256" key="3">
    <source>
        <dbReference type="ARBA" id="ARBA00002728"/>
    </source>
</evidence>
<dbReference type="Pfam" id="PF00391">
    <property type="entry name" value="PEP-utilizers"/>
    <property type="match status" value="1"/>
</dbReference>
<comment type="cofactor">
    <cofactor evidence="2 17 20">
        <name>Mg(2+)</name>
        <dbReference type="ChEBI" id="CHEBI:18420"/>
    </cofactor>
</comment>
<dbReference type="PANTHER" id="PTHR46244">
    <property type="entry name" value="PHOSPHOENOLPYRUVATE-PROTEIN PHOSPHOTRANSFERASE"/>
    <property type="match status" value="1"/>
</dbReference>
<evidence type="ECO:0000259" key="22">
    <source>
        <dbReference type="Pfam" id="PF00391"/>
    </source>
</evidence>
<proteinExistence type="inferred from homology"/>
<evidence type="ECO:0000256" key="8">
    <source>
        <dbReference type="ARBA" id="ARBA00022448"/>
    </source>
</evidence>
<comment type="subcellular location">
    <subcellularLocation>
        <location evidence="4 17">Cytoplasm</location>
    </subcellularLocation>
</comment>
<evidence type="ECO:0000256" key="16">
    <source>
        <dbReference type="ARBA" id="ARBA00033235"/>
    </source>
</evidence>
<dbReference type="PROSITE" id="PS00742">
    <property type="entry name" value="PEP_ENZYMES_2"/>
    <property type="match status" value="1"/>
</dbReference>
<gene>
    <name evidence="25" type="primary">ptsI</name>
    <name evidence="25" type="ORF">IMCC3135_29395</name>
</gene>
<organism evidence="25 26">
    <name type="scientific">Granulosicoccus antarcticus IMCC3135</name>
    <dbReference type="NCBI Taxonomy" id="1192854"/>
    <lineage>
        <taxon>Bacteria</taxon>
        <taxon>Pseudomonadati</taxon>
        <taxon>Pseudomonadota</taxon>
        <taxon>Gammaproteobacteria</taxon>
        <taxon>Chromatiales</taxon>
        <taxon>Granulosicoccaceae</taxon>
        <taxon>Granulosicoccus</taxon>
    </lineage>
</organism>
<dbReference type="SUPFAM" id="SSF47831">
    <property type="entry name" value="Enzyme I of the PEP:sugar phosphotransferase system HPr-binding (sub)domain"/>
    <property type="match status" value="1"/>
</dbReference>
<dbReference type="Gene3D" id="3.50.30.10">
    <property type="entry name" value="Phosphohistidine domain"/>
    <property type="match status" value="1"/>
</dbReference>
<evidence type="ECO:0000313" key="26">
    <source>
        <dbReference type="Proteomes" id="UP000250079"/>
    </source>
</evidence>
<keyword evidence="13 17" id="KW-0479">Metal-binding</keyword>
<dbReference type="Pfam" id="PF05524">
    <property type="entry name" value="PEP-utilisers_N"/>
    <property type="match status" value="1"/>
</dbReference>
<dbReference type="EC" id="2.7.3.9" evidence="6 17"/>
<keyword evidence="11 17" id="KW-0808">Transferase</keyword>
<evidence type="ECO:0000256" key="17">
    <source>
        <dbReference type="PIRNR" id="PIRNR000732"/>
    </source>
</evidence>
<evidence type="ECO:0000256" key="12">
    <source>
        <dbReference type="ARBA" id="ARBA00022683"/>
    </source>
</evidence>
<dbReference type="Proteomes" id="UP000250079">
    <property type="component" value="Chromosome"/>
</dbReference>
<evidence type="ECO:0000256" key="18">
    <source>
        <dbReference type="PIRSR" id="PIRSR000732-1"/>
    </source>
</evidence>
<dbReference type="InterPro" id="IPR006318">
    <property type="entry name" value="PTS_EI-like"/>
</dbReference>
<evidence type="ECO:0000256" key="4">
    <source>
        <dbReference type="ARBA" id="ARBA00004496"/>
    </source>
</evidence>
<feature type="binding site" evidence="20">
    <location>
        <position position="439"/>
    </location>
    <ligand>
        <name>Mg(2+)</name>
        <dbReference type="ChEBI" id="CHEBI:18420"/>
    </ligand>
</feature>
<feature type="coiled-coil region" evidence="21">
    <location>
        <begin position="404"/>
        <end position="431"/>
    </location>
</feature>
<feature type="domain" description="PEP-utilising enzyme C-terminal" evidence="23">
    <location>
        <begin position="256"/>
        <end position="545"/>
    </location>
</feature>
<dbReference type="SUPFAM" id="SSF52009">
    <property type="entry name" value="Phosphohistidine domain"/>
    <property type="match status" value="1"/>
</dbReference>
<dbReference type="Pfam" id="PF02896">
    <property type="entry name" value="PEP-utilizers_C"/>
    <property type="match status" value="1"/>
</dbReference>
<keyword evidence="9 17" id="KW-0963">Cytoplasm</keyword>